<dbReference type="GO" id="GO:0005829">
    <property type="term" value="C:cytosol"/>
    <property type="evidence" value="ECO:0007669"/>
    <property type="project" value="TreeGrafter"/>
</dbReference>
<comment type="caution">
    <text evidence="6">The sequence shown here is derived from an EMBL/GenBank/DDBJ whole genome shotgun (WGS) entry which is preliminary data.</text>
</comment>
<proteinExistence type="predicted"/>
<name>A0A1Y4IBB1_PARDI</name>
<protein>
    <submittedName>
        <fullName evidence="6">Alpha-mannosidase</fullName>
    </submittedName>
</protein>
<keyword evidence="3" id="KW-0106">Calcium</keyword>
<dbReference type="GO" id="GO:0006516">
    <property type="term" value="P:glycoprotein catabolic process"/>
    <property type="evidence" value="ECO:0007669"/>
    <property type="project" value="TreeGrafter"/>
</dbReference>
<dbReference type="NCBIfam" id="TIGR01180">
    <property type="entry name" value="aman2_put"/>
    <property type="match status" value="1"/>
</dbReference>
<dbReference type="Pfam" id="PF07971">
    <property type="entry name" value="Glyco_hydro_92"/>
    <property type="match status" value="1"/>
</dbReference>
<dbReference type="AlphaFoldDB" id="A0A1Y4IBB1"/>
<dbReference type="PANTHER" id="PTHR12143:SF39">
    <property type="entry name" value="SECRETED PROTEIN"/>
    <property type="match status" value="1"/>
</dbReference>
<dbReference type="InterPro" id="IPR014718">
    <property type="entry name" value="GH-type_carb-bd"/>
</dbReference>
<dbReference type="FunFam" id="3.30.2080.10:FF:000001">
    <property type="entry name" value="Alpha-1,2-mannosidase subfamily"/>
    <property type="match status" value="1"/>
</dbReference>
<dbReference type="GO" id="GO:0005975">
    <property type="term" value="P:carbohydrate metabolic process"/>
    <property type="evidence" value="ECO:0007669"/>
    <property type="project" value="InterPro"/>
</dbReference>
<dbReference type="Pfam" id="PF17678">
    <property type="entry name" value="Glyco_hydro_92N"/>
    <property type="match status" value="1"/>
</dbReference>
<dbReference type="InterPro" id="IPR005887">
    <property type="entry name" value="GH92_a_mannosidase_put"/>
</dbReference>
<feature type="domain" description="Glycosyl hydrolase family 92 N-terminal" evidence="5">
    <location>
        <begin position="59"/>
        <end position="287"/>
    </location>
</feature>
<dbReference type="InterPro" id="IPR050883">
    <property type="entry name" value="PNGase"/>
</dbReference>
<evidence type="ECO:0000313" key="6">
    <source>
        <dbReference type="EMBL" id="OUP16280.1"/>
    </source>
</evidence>
<evidence type="ECO:0000259" key="4">
    <source>
        <dbReference type="Pfam" id="PF07971"/>
    </source>
</evidence>
<organism evidence="6 7">
    <name type="scientific">Parabacteroides distasonis</name>
    <dbReference type="NCBI Taxonomy" id="823"/>
    <lineage>
        <taxon>Bacteria</taxon>
        <taxon>Pseudomonadati</taxon>
        <taxon>Bacteroidota</taxon>
        <taxon>Bacteroidia</taxon>
        <taxon>Bacteroidales</taxon>
        <taxon>Tannerellaceae</taxon>
        <taxon>Parabacteroides</taxon>
    </lineage>
</organism>
<comment type="subunit">
    <text evidence="2">Monomer.</text>
</comment>
<gene>
    <name evidence="6" type="ORF">B5F32_15735</name>
</gene>
<dbReference type="RefSeq" id="WP_087345887.1">
    <property type="nucleotide sequence ID" value="NZ_NFJX01000016.1"/>
</dbReference>
<dbReference type="InterPro" id="IPR041371">
    <property type="entry name" value="GH92_N"/>
</dbReference>
<dbReference type="EMBL" id="NFJX01000016">
    <property type="protein sequence ID" value="OUP16280.1"/>
    <property type="molecule type" value="Genomic_DNA"/>
</dbReference>
<comment type="cofactor">
    <cofactor evidence="1">
        <name>Ca(2+)</name>
        <dbReference type="ChEBI" id="CHEBI:29108"/>
    </cofactor>
</comment>
<dbReference type="Gene3D" id="3.30.2080.10">
    <property type="entry name" value="GH92 mannosidase domain"/>
    <property type="match status" value="1"/>
</dbReference>
<reference evidence="7" key="1">
    <citation type="submission" date="2017-04" db="EMBL/GenBank/DDBJ databases">
        <title>Function of individual gut microbiota members based on whole genome sequencing of pure cultures obtained from chicken caecum.</title>
        <authorList>
            <person name="Medvecky M."/>
            <person name="Cejkova D."/>
            <person name="Polansky O."/>
            <person name="Karasova D."/>
            <person name="Kubasova T."/>
            <person name="Cizek A."/>
            <person name="Rychlik I."/>
        </authorList>
    </citation>
    <scope>NUCLEOTIDE SEQUENCE [LARGE SCALE GENOMIC DNA]</scope>
    <source>
        <strain evidence="7">An199</strain>
    </source>
</reference>
<feature type="domain" description="Glycosyl hydrolase family 92" evidence="4">
    <location>
        <begin position="294"/>
        <end position="758"/>
    </location>
</feature>
<dbReference type="Gene3D" id="1.20.1050.60">
    <property type="entry name" value="alpha-1,2-mannosidase"/>
    <property type="match status" value="1"/>
</dbReference>
<evidence type="ECO:0000256" key="1">
    <source>
        <dbReference type="ARBA" id="ARBA00001913"/>
    </source>
</evidence>
<evidence type="ECO:0000313" key="7">
    <source>
        <dbReference type="Proteomes" id="UP000195950"/>
    </source>
</evidence>
<sequence length="768" mass="87111">MKIESFPRKLFLFRNNLCMFAQTQNELHNMKHMSILAVSLLALVACTPEKKQEADYSQYVNPMIGTDFTGNTYPGAQVPFGMVQLSPDNGLPGWDRISGYFYPDTTIAGFSHTHLSGTGAGDLYDISFMPVTRPYKEAPAPLGIYSTFSHNDEAASAGYYRVLLKDYNINVELTATERCGIQRYTFPEAEASVFLNLKKAMNWDFTLDSKIEVVDSTTIRGYRLSQGWSPLQHVYFETRFSKPFVACHMDTTSIVTKEKGWIGTAYVARFDFNTKKDEEILVTTGISGVSMEGAGKNLRAEAPKDDFDYYQAQASANWNRQLSKIEVKSRNTDDMVKFYTALYHSMIAPTIYSDVDGSYYGPDQQIHKADGWTNYSTFSLWDTYRASHPLFTYTEPERANDMIKSFLKFYEQNGALPLWNLYGWETNMMIGYHAVPVIVDAYLKGIGDFNAEKALEACIATANRDDYRGIGDYKKLGYVPAYSDPKKWENWSLSKTLEYAYDDYCIAKMAEKMGKKEIADEFFKRSQNYHNVYNPATSFMQPRDEKGNFAANFSPDDYTEDICESNGWQYFWSVPQDLDGLIGLVGSKERFAEKLDSMFTYVPKSDEELPIFSTGMIGQYAHGNEPSHHVIYLYNKVGQPWKTQKYVAQVLHDLYLNAPDGICGNEDCGQMSAWFVFSAMGFYPVDPISGQYEIGSPLFPEVKMHVGNGKTFTVLAPEVSAENIYIQSVKLNGQPYDKSYITHEQIMSGATLEFVMGSQPGPVWYTNE</sequence>
<evidence type="ECO:0000259" key="5">
    <source>
        <dbReference type="Pfam" id="PF17678"/>
    </source>
</evidence>
<dbReference type="GO" id="GO:0030246">
    <property type="term" value="F:carbohydrate binding"/>
    <property type="evidence" value="ECO:0007669"/>
    <property type="project" value="InterPro"/>
</dbReference>
<evidence type="ECO:0000256" key="3">
    <source>
        <dbReference type="ARBA" id="ARBA00022837"/>
    </source>
</evidence>
<dbReference type="InterPro" id="IPR008928">
    <property type="entry name" value="6-hairpin_glycosidase_sf"/>
</dbReference>
<dbReference type="InterPro" id="IPR012939">
    <property type="entry name" value="Glyco_hydro_92"/>
</dbReference>
<dbReference type="Gene3D" id="2.70.98.10">
    <property type="match status" value="1"/>
</dbReference>
<dbReference type="GO" id="GO:0000224">
    <property type="term" value="F:peptide-N4-(N-acetyl-beta-glucosaminyl)asparagine amidase activity"/>
    <property type="evidence" value="ECO:0007669"/>
    <property type="project" value="TreeGrafter"/>
</dbReference>
<dbReference type="Gene3D" id="1.20.1610.10">
    <property type="entry name" value="alpha-1,2-mannosidases domains"/>
    <property type="match status" value="1"/>
</dbReference>
<accession>A0A1Y4IBB1</accession>
<dbReference type="FunFam" id="1.20.1610.10:FF:000001">
    <property type="entry name" value="Putative alpha-1,2-mannosidase"/>
    <property type="match status" value="1"/>
</dbReference>
<dbReference type="Proteomes" id="UP000195950">
    <property type="component" value="Unassembled WGS sequence"/>
</dbReference>
<dbReference type="PANTHER" id="PTHR12143">
    <property type="entry name" value="PEPTIDE N-GLYCANASE PNGASE -RELATED"/>
    <property type="match status" value="1"/>
</dbReference>
<dbReference type="FunFam" id="1.20.1050.60:FF:000001">
    <property type="entry name" value="Putative alpha-1,2-mannosidase"/>
    <property type="match status" value="1"/>
</dbReference>
<evidence type="ECO:0000256" key="2">
    <source>
        <dbReference type="ARBA" id="ARBA00011245"/>
    </source>
</evidence>
<dbReference type="SUPFAM" id="SSF48208">
    <property type="entry name" value="Six-hairpin glycosidases"/>
    <property type="match status" value="1"/>
</dbReference>